<sequence length="157" mass="16891">MATFRCNNYPSFGFNTPDGVGYYFERGRFCTDDLPDEVAELVEKTLRSLLGYGVDIFEDGIDYGSKAVQEVEEAESTLPTFTTEVESAEEAVEIPPPNTPEVVAEALARQEAEDVGPRETQEGEDEFAFLEGKAPLGAGPGPEGSGIPEGSELADDS</sequence>
<protein>
    <submittedName>
        <fullName evidence="2">Uncharacterized protein</fullName>
    </submittedName>
</protein>
<dbReference type="EMBL" id="LAZR01014883">
    <property type="protein sequence ID" value="KKM15534.1"/>
    <property type="molecule type" value="Genomic_DNA"/>
</dbReference>
<feature type="region of interest" description="Disordered" evidence="1">
    <location>
        <begin position="107"/>
        <end position="157"/>
    </location>
</feature>
<reference evidence="2" key="1">
    <citation type="journal article" date="2015" name="Nature">
        <title>Complex archaea that bridge the gap between prokaryotes and eukaryotes.</title>
        <authorList>
            <person name="Spang A."/>
            <person name="Saw J.H."/>
            <person name="Jorgensen S.L."/>
            <person name="Zaremba-Niedzwiedzka K."/>
            <person name="Martijn J."/>
            <person name="Lind A.E."/>
            <person name="van Eijk R."/>
            <person name="Schleper C."/>
            <person name="Guy L."/>
            <person name="Ettema T.J."/>
        </authorList>
    </citation>
    <scope>NUCLEOTIDE SEQUENCE</scope>
</reference>
<feature type="compositionally biased region" description="Basic and acidic residues" evidence="1">
    <location>
        <begin position="108"/>
        <end position="121"/>
    </location>
</feature>
<organism evidence="2">
    <name type="scientific">marine sediment metagenome</name>
    <dbReference type="NCBI Taxonomy" id="412755"/>
    <lineage>
        <taxon>unclassified sequences</taxon>
        <taxon>metagenomes</taxon>
        <taxon>ecological metagenomes</taxon>
    </lineage>
</organism>
<name>A0A0F9I799_9ZZZZ</name>
<evidence type="ECO:0000256" key="1">
    <source>
        <dbReference type="SAM" id="MobiDB-lite"/>
    </source>
</evidence>
<comment type="caution">
    <text evidence="2">The sequence shown here is derived from an EMBL/GenBank/DDBJ whole genome shotgun (WGS) entry which is preliminary data.</text>
</comment>
<dbReference type="AlphaFoldDB" id="A0A0F9I799"/>
<evidence type="ECO:0000313" key="2">
    <source>
        <dbReference type="EMBL" id="KKM15534.1"/>
    </source>
</evidence>
<gene>
    <name evidence="2" type="ORF">LCGC14_1695090</name>
</gene>
<accession>A0A0F9I799</accession>
<proteinExistence type="predicted"/>